<dbReference type="OrthoDB" id="3227510at2"/>
<evidence type="ECO:0000313" key="5">
    <source>
        <dbReference type="Proteomes" id="UP000002312"/>
    </source>
</evidence>
<sequence>MTNDSQQPAPFPAGGNQPTTSGSNDAPTQFIPPTEQSVPPTQTMPPVQDVPAQTPSYNDRVYATSLQQVMQAVHDQLSTSATFTADEENVAEGTVTFHAYDGAQFTLKASVQGADGTAIKLDVTGDDGGTRTAEFLSVLDPALALPTAAPADAANAPKKENKAWKILNNPRFTGASGNRSKLAIAALVYSILMVLSTFAPATLEWGMLFSMAFISLLLTFAALYVTRPGGKVTGQLFAWIAAVLTVLGFVIGSVGIVVSGALEKAAPAAAPEIEREAFSWPKTNIGTKLPTPKSTTGGNLIEHDDMLSIDVCDTNDEQYAAYIDAVLEKGFTVDYRRRGGWFRGETKDGYSVRISRDESNKDIMSISLRGPDDSSTSDTSTSSDTSASNSSNFPSIPARSAPAISRTTTRSWLDARRNLRPSASDAVFGTPPIHIRKKDSNGFSRSDPKQATGVQQGHTRHGGAGRYVEGHVRRVSQRAWHRRDAVVGNL</sequence>
<reference evidence="4 5" key="1">
    <citation type="journal article" date="2010" name="Proc. Natl. Acad. Sci. U.S.A.">
        <title>Genome analysis of Bifidobacterium bifidum PRL2010 reveals metabolic pathways for host-derived glycan foraging.</title>
        <authorList>
            <person name="Turroni F."/>
            <person name="Bottacini F."/>
            <person name="Foroni E."/>
            <person name="Mulder I."/>
            <person name="Kim J.H."/>
            <person name="Zomer A."/>
            <person name="Sanchez B."/>
            <person name="Bidossi A."/>
            <person name="Ferrarini A."/>
            <person name="Giubellini V."/>
            <person name="Delledonne M."/>
            <person name="Henrissat B."/>
            <person name="Coutinho P."/>
            <person name="Oggioni M."/>
            <person name="Fitzgerald G.F."/>
            <person name="Mills D."/>
            <person name="Margolles A."/>
            <person name="Kelly D."/>
            <person name="van Sinderen D."/>
            <person name="Ventura M."/>
        </authorList>
    </citation>
    <scope>NUCLEOTIDE SEQUENCE [LARGE SCALE GENOMIC DNA]</scope>
    <source>
        <strain evidence="4 5">PRL2010</strain>
    </source>
</reference>
<feature type="transmembrane region" description="Helical" evidence="2">
    <location>
        <begin position="182"/>
        <end position="199"/>
    </location>
</feature>
<feature type="region of interest" description="Disordered" evidence="1">
    <location>
        <begin position="362"/>
        <end position="409"/>
    </location>
</feature>
<evidence type="ECO:0000256" key="1">
    <source>
        <dbReference type="SAM" id="MobiDB-lite"/>
    </source>
</evidence>
<feature type="domain" description="DUF6591" evidence="3">
    <location>
        <begin position="276"/>
        <end position="390"/>
    </location>
</feature>
<organism evidence="4 5">
    <name type="scientific">Bifidobacterium bifidum (strain PRL2010)</name>
    <dbReference type="NCBI Taxonomy" id="702459"/>
    <lineage>
        <taxon>Bacteria</taxon>
        <taxon>Bacillati</taxon>
        <taxon>Actinomycetota</taxon>
        <taxon>Actinomycetes</taxon>
        <taxon>Bifidobacteriales</taxon>
        <taxon>Bifidobacteriaceae</taxon>
        <taxon>Bifidobacterium</taxon>
    </lineage>
</organism>
<dbReference type="EMBL" id="CP001840">
    <property type="protein sequence ID" value="ADP36247.1"/>
    <property type="molecule type" value="Genomic_DNA"/>
</dbReference>
<dbReference type="KEGG" id="bbp:BBPR_1188"/>
<evidence type="ECO:0000313" key="4">
    <source>
        <dbReference type="EMBL" id="ADP36247.1"/>
    </source>
</evidence>
<proteinExistence type="predicted"/>
<feature type="region of interest" description="Disordered" evidence="1">
    <location>
        <begin position="1"/>
        <end position="55"/>
    </location>
</feature>
<keyword evidence="2" id="KW-0472">Membrane</keyword>
<dbReference type="Pfam" id="PF20234">
    <property type="entry name" value="DUF6591"/>
    <property type="match status" value="1"/>
</dbReference>
<feature type="transmembrane region" description="Helical" evidence="2">
    <location>
        <begin position="237"/>
        <end position="262"/>
    </location>
</feature>
<dbReference type="AlphaFoldDB" id="A0A0H3EAN7"/>
<evidence type="ECO:0000256" key="2">
    <source>
        <dbReference type="SAM" id="Phobius"/>
    </source>
</evidence>
<keyword evidence="2" id="KW-1133">Transmembrane helix</keyword>
<dbReference type="eggNOG" id="ENOG5032XAQ">
    <property type="taxonomic scope" value="Bacteria"/>
</dbReference>
<keyword evidence="2" id="KW-0812">Transmembrane</keyword>
<feature type="compositionally biased region" description="Polar residues" evidence="1">
    <location>
        <begin position="34"/>
        <end position="55"/>
    </location>
</feature>
<feature type="compositionally biased region" description="Low complexity" evidence="1">
    <location>
        <begin position="373"/>
        <end position="391"/>
    </location>
</feature>
<dbReference type="InterPro" id="IPR046526">
    <property type="entry name" value="DUF6591"/>
</dbReference>
<protein>
    <submittedName>
        <fullName evidence="4">Conserved hypothetical membrane spanning protein</fullName>
    </submittedName>
</protein>
<dbReference type="HOGENOM" id="CLU_556287_0_0_11"/>
<feature type="region of interest" description="Disordered" evidence="1">
    <location>
        <begin position="422"/>
        <end position="464"/>
    </location>
</feature>
<dbReference type="RefSeq" id="WP_013390038.1">
    <property type="nucleotide sequence ID" value="NC_014638.1"/>
</dbReference>
<evidence type="ECO:0000259" key="3">
    <source>
        <dbReference type="Pfam" id="PF20234"/>
    </source>
</evidence>
<accession>A0A0H3EAN7</accession>
<dbReference type="PATRIC" id="fig|702459.3.peg.1228"/>
<feature type="compositionally biased region" description="Polar residues" evidence="1">
    <location>
        <begin position="16"/>
        <end position="27"/>
    </location>
</feature>
<name>A0A0H3EAN7_BIFBP</name>
<dbReference type="Proteomes" id="UP000002312">
    <property type="component" value="Chromosome"/>
</dbReference>
<feature type="transmembrane region" description="Helical" evidence="2">
    <location>
        <begin position="205"/>
        <end position="225"/>
    </location>
</feature>
<gene>
    <name evidence="4" type="ordered locus">BBPR_1188</name>
</gene>